<dbReference type="AlphaFoldDB" id="A0A8H6X4R7"/>
<dbReference type="GO" id="GO:0003676">
    <property type="term" value="F:nucleic acid binding"/>
    <property type="evidence" value="ECO:0007669"/>
    <property type="project" value="InterPro"/>
</dbReference>
<sequence length="278" mass="30237">MIEHNADGDDDSAHLVRDAQVPPAAARPLIPRPECIPALSRSVPLSPSSSSCADCVTGTTRPRRLHQREIHQERGRRVFPPAVRRHAAAFPCPAAARCRTDAPAYRTCARDPQKLIELTSTTAYHTTVFLGGLSPLVSENTLVPLREVPEAVAKHYGFVQFLRKSDAEGAIEDREDEVSIGQESDQSELGEESVCSRTGAGSATCSAPIVPTTPSHPTPIPNPNANGDSAMLEGWQLREHQRLSEDVQFLPQWMKLAPKMEVRVGPSVAFLDVQGQES</sequence>
<accession>A0A8H6X4R7</accession>
<evidence type="ECO:0000313" key="2">
    <source>
        <dbReference type="EMBL" id="KAF7334328.1"/>
    </source>
</evidence>
<feature type="region of interest" description="Disordered" evidence="1">
    <location>
        <begin position="170"/>
        <end position="229"/>
    </location>
</feature>
<proteinExistence type="predicted"/>
<organism evidence="2 3">
    <name type="scientific">Mycena sanguinolenta</name>
    <dbReference type="NCBI Taxonomy" id="230812"/>
    <lineage>
        <taxon>Eukaryota</taxon>
        <taxon>Fungi</taxon>
        <taxon>Dikarya</taxon>
        <taxon>Basidiomycota</taxon>
        <taxon>Agaricomycotina</taxon>
        <taxon>Agaricomycetes</taxon>
        <taxon>Agaricomycetidae</taxon>
        <taxon>Agaricales</taxon>
        <taxon>Marasmiineae</taxon>
        <taxon>Mycenaceae</taxon>
        <taxon>Mycena</taxon>
    </lineage>
</organism>
<evidence type="ECO:0000256" key="1">
    <source>
        <dbReference type="SAM" id="MobiDB-lite"/>
    </source>
</evidence>
<evidence type="ECO:0000313" key="3">
    <source>
        <dbReference type="Proteomes" id="UP000623467"/>
    </source>
</evidence>
<name>A0A8H6X4R7_9AGAR</name>
<dbReference type="SUPFAM" id="SSF54928">
    <property type="entry name" value="RNA-binding domain, RBD"/>
    <property type="match status" value="1"/>
</dbReference>
<comment type="caution">
    <text evidence="2">The sequence shown here is derived from an EMBL/GenBank/DDBJ whole genome shotgun (WGS) entry which is preliminary data.</text>
</comment>
<feature type="compositionally biased region" description="Polar residues" evidence="1">
    <location>
        <begin position="195"/>
        <end position="205"/>
    </location>
</feature>
<protein>
    <submittedName>
        <fullName evidence="2">Uncharacterized protein</fullName>
    </submittedName>
</protein>
<reference evidence="2" key="1">
    <citation type="submission" date="2020-05" db="EMBL/GenBank/DDBJ databases">
        <title>Mycena genomes resolve the evolution of fungal bioluminescence.</title>
        <authorList>
            <person name="Tsai I.J."/>
        </authorList>
    </citation>
    <scope>NUCLEOTIDE SEQUENCE</scope>
    <source>
        <strain evidence="2">160909Yilan</strain>
    </source>
</reference>
<dbReference type="OrthoDB" id="446113at2759"/>
<dbReference type="Proteomes" id="UP000623467">
    <property type="component" value="Unassembled WGS sequence"/>
</dbReference>
<keyword evidence="3" id="KW-1185">Reference proteome</keyword>
<dbReference type="InterPro" id="IPR035979">
    <property type="entry name" value="RBD_domain_sf"/>
</dbReference>
<dbReference type="EMBL" id="JACAZH010000048">
    <property type="protein sequence ID" value="KAF7334328.1"/>
    <property type="molecule type" value="Genomic_DNA"/>
</dbReference>
<gene>
    <name evidence="2" type="ORF">MSAN_02377600</name>
</gene>